<dbReference type="OrthoDB" id="73875at2759"/>
<accession>A0A6G1G9V4</accession>
<reference evidence="7" key="2">
    <citation type="submission" date="2020-04" db="EMBL/GenBank/DDBJ databases">
        <authorList>
            <consortium name="NCBI Genome Project"/>
        </authorList>
    </citation>
    <scope>NUCLEOTIDE SEQUENCE</scope>
    <source>
        <strain evidence="7">CBS 781.70</strain>
    </source>
</reference>
<evidence type="ECO:0000256" key="3">
    <source>
        <dbReference type="SAM" id="MobiDB-lite"/>
    </source>
</evidence>
<evidence type="ECO:0000313" key="6">
    <source>
        <dbReference type="Proteomes" id="UP000504638"/>
    </source>
</evidence>
<dbReference type="GO" id="GO:0008061">
    <property type="term" value="F:chitin binding"/>
    <property type="evidence" value="ECO:0007669"/>
    <property type="project" value="InterPro"/>
</dbReference>
<dbReference type="PANTHER" id="PTHR11177">
    <property type="entry name" value="CHITINASE"/>
    <property type="match status" value="1"/>
</dbReference>
<evidence type="ECO:0000256" key="2">
    <source>
        <dbReference type="ARBA" id="ARBA00012729"/>
    </source>
</evidence>
<dbReference type="GeneID" id="54423304"/>
<dbReference type="InterPro" id="IPR017853">
    <property type="entry name" value="GH"/>
</dbReference>
<dbReference type="GO" id="GO:0008843">
    <property type="term" value="F:endochitinase activity"/>
    <property type="evidence" value="ECO:0007669"/>
    <property type="project" value="UniProtKB-EC"/>
</dbReference>
<proteinExistence type="inferred from homology"/>
<dbReference type="SMART" id="SM00636">
    <property type="entry name" value="Glyco_18"/>
    <property type="match status" value="1"/>
</dbReference>
<dbReference type="GO" id="GO:0005576">
    <property type="term" value="C:extracellular region"/>
    <property type="evidence" value="ECO:0007669"/>
    <property type="project" value="TreeGrafter"/>
</dbReference>
<gene>
    <name evidence="5 7" type="ORF">P152DRAFT_512062</name>
</gene>
<comment type="similarity">
    <text evidence="1">Belongs to the glycosyl hydrolase 18 family. Chitinase class V subfamily.</text>
</comment>
<evidence type="ECO:0000313" key="7">
    <source>
        <dbReference type="RefSeq" id="XP_033536321.1"/>
    </source>
</evidence>
<dbReference type="SUPFAM" id="SSF54556">
    <property type="entry name" value="Chitinase insertion domain"/>
    <property type="match status" value="1"/>
</dbReference>
<reference evidence="5 7" key="1">
    <citation type="submission" date="2020-01" db="EMBL/GenBank/DDBJ databases">
        <authorList>
            <consortium name="DOE Joint Genome Institute"/>
            <person name="Haridas S."/>
            <person name="Albert R."/>
            <person name="Binder M."/>
            <person name="Bloem J."/>
            <person name="Labutti K."/>
            <person name="Salamov A."/>
            <person name="Andreopoulos B."/>
            <person name="Baker S.E."/>
            <person name="Barry K."/>
            <person name="Bills G."/>
            <person name="Bluhm B.H."/>
            <person name="Cannon C."/>
            <person name="Castanera R."/>
            <person name="Culley D.E."/>
            <person name="Daum C."/>
            <person name="Ezra D."/>
            <person name="Gonzalez J.B."/>
            <person name="Henrissat B."/>
            <person name="Kuo A."/>
            <person name="Liang C."/>
            <person name="Lipzen A."/>
            <person name="Lutzoni F."/>
            <person name="Magnuson J."/>
            <person name="Mondo S."/>
            <person name="Nolan M."/>
            <person name="Ohm R."/>
            <person name="Pangilinan J."/>
            <person name="Park H.-J."/>
            <person name="Ramirez L."/>
            <person name="Alfaro M."/>
            <person name="Sun H."/>
            <person name="Tritt A."/>
            <person name="Yoshinaga Y."/>
            <person name="Zwiers L.-H."/>
            <person name="Turgeon B.G."/>
            <person name="Goodwin S.B."/>
            <person name="Spatafora J.W."/>
            <person name="Crous P.W."/>
            <person name="Grigoriev I.V."/>
        </authorList>
    </citation>
    <scope>NUCLEOTIDE SEQUENCE</scope>
    <source>
        <strain evidence="5 7">CBS 781.70</strain>
    </source>
</reference>
<dbReference type="GO" id="GO:0005975">
    <property type="term" value="P:carbohydrate metabolic process"/>
    <property type="evidence" value="ECO:0007669"/>
    <property type="project" value="InterPro"/>
</dbReference>
<dbReference type="Gene3D" id="3.20.20.80">
    <property type="entry name" value="Glycosidases"/>
    <property type="match status" value="1"/>
</dbReference>
<dbReference type="PANTHER" id="PTHR11177:SF317">
    <property type="entry name" value="CHITINASE 12-RELATED"/>
    <property type="match status" value="1"/>
</dbReference>
<feature type="region of interest" description="Disordered" evidence="3">
    <location>
        <begin position="543"/>
        <end position="576"/>
    </location>
</feature>
<name>A0A6G1G9V4_9PEZI</name>
<dbReference type="EC" id="3.2.1.14" evidence="2"/>
<evidence type="ECO:0000259" key="4">
    <source>
        <dbReference type="PROSITE" id="PS51910"/>
    </source>
</evidence>
<dbReference type="InterPro" id="IPR050314">
    <property type="entry name" value="Glycosyl_Hydrlase_18"/>
</dbReference>
<evidence type="ECO:0000313" key="5">
    <source>
        <dbReference type="EMBL" id="KAF1814690.1"/>
    </source>
</evidence>
<dbReference type="InterPro" id="IPR029070">
    <property type="entry name" value="Chitinase_insertion_sf"/>
</dbReference>
<dbReference type="SUPFAM" id="SSF51445">
    <property type="entry name" value="(Trans)glycosidases"/>
    <property type="match status" value="1"/>
</dbReference>
<dbReference type="Pfam" id="PF00704">
    <property type="entry name" value="Glyco_hydro_18"/>
    <property type="match status" value="1"/>
</dbReference>
<evidence type="ECO:0000256" key="1">
    <source>
        <dbReference type="ARBA" id="ARBA00008682"/>
    </source>
</evidence>
<dbReference type="RefSeq" id="XP_033536321.1">
    <property type="nucleotide sequence ID" value="XM_033682734.1"/>
</dbReference>
<dbReference type="InterPro" id="IPR011583">
    <property type="entry name" value="Chitinase_II/V-like_cat"/>
</dbReference>
<protein>
    <recommendedName>
        <fullName evidence="2">chitinase</fullName>
        <ecNumber evidence="2">3.2.1.14</ecNumber>
    </recommendedName>
</protein>
<dbReference type="InterPro" id="IPR001223">
    <property type="entry name" value="Glyco_hydro18_cat"/>
</dbReference>
<dbReference type="PROSITE" id="PS51910">
    <property type="entry name" value="GH18_2"/>
    <property type="match status" value="1"/>
</dbReference>
<dbReference type="GO" id="GO:0006032">
    <property type="term" value="P:chitin catabolic process"/>
    <property type="evidence" value="ECO:0007669"/>
    <property type="project" value="TreeGrafter"/>
</dbReference>
<feature type="domain" description="GH18" evidence="4">
    <location>
        <begin position="1"/>
        <end position="273"/>
    </location>
</feature>
<dbReference type="AlphaFoldDB" id="A0A6G1G9V4"/>
<keyword evidence="6" id="KW-1185">Reference proteome</keyword>
<dbReference type="Proteomes" id="UP000504638">
    <property type="component" value="Unplaced"/>
</dbReference>
<organism evidence="5">
    <name type="scientific">Eremomyces bilateralis CBS 781.70</name>
    <dbReference type="NCBI Taxonomy" id="1392243"/>
    <lineage>
        <taxon>Eukaryota</taxon>
        <taxon>Fungi</taxon>
        <taxon>Dikarya</taxon>
        <taxon>Ascomycota</taxon>
        <taxon>Pezizomycotina</taxon>
        <taxon>Dothideomycetes</taxon>
        <taxon>Dothideomycetes incertae sedis</taxon>
        <taxon>Eremomycetales</taxon>
        <taxon>Eremomycetaceae</taxon>
        <taxon>Eremomyces</taxon>
    </lineage>
</organism>
<reference evidence="7" key="3">
    <citation type="submission" date="2025-04" db="UniProtKB">
        <authorList>
            <consortium name="RefSeq"/>
        </authorList>
    </citation>
    <scope>IDENTIFICATION</scope>
    <source>
        <strain evidence="7">CBS 781.70</strain>
    </source>
</reference>
<dbReference type="EMBL" id="ML975152">
    <property type="protein sequence ID" value="KAF1814690.1"/>
    <property type="molecule type" value="Genomic_DNA"/>
</dbReference>
<feature type="region of interest" description="Disordered" evidence="3">
    <location>
        <begin position="594"/>
        <end position="668"/>
    </location>
</feature>
<feature type="compositionally biased region" description="Pro residues" evidence="3">
    <location>
        <begin position="546"/>
        <end position="572"/>
    </location>
</feature>
<sequence length="784" mass="83946">MHQDDIPLYGQFTALNRNGLQTWVAVGGWSFNDPGSTHTAFSDMVSSAANRAAFITSVITFMETYGFQGADLDWEYPSDNDRGGQPADADNLVLLVKEMKTAFAGRFGLSLTLAPDYWYLRGFKPAEMQGYVDFMGFMAYDLHGPWDTDVETLGSKVCPQTDITEMDRNMKPLWFDGVDPSKIVMGIAYYGQSYKLSDPSCGTMGCPFQPGLGGSPGSCTNFPGVLSNREIQSILSASQGSITPTLNETAMVKYFTYDGDSWSIDFDPETGGGGAANPYRSPDMATVIPLPHTTVPAGATLTVDSGVSTDVISLSYDGNQNIPQGPGSNTCQRCSFFRLITSTCCGDGGSIGNPIELPANIPIPLDIILPAGFVPNQPFVATDGSTATAGSPLPRELTIPKGTVFSSPFIIPPGQPLREGEDDDTGDDAILWIDPAIWDDPNPTASCYPPCTLVLPPWTKVTSTVDYPRITWTEGQLTTVLTVPPITISEWQLETVVVGNQPSSSSSGTGFPPIIFPIITPILSATTTWPPVTTILSGHVTTITNPPVPPRPAPPGPPPHPPPAPGPWPPPIRISIGPSGPIVRPCAFPANGCPGKVDPGQVQPPGLEPTLKPVKKLSGRPPTGNPSDPNRNEDEDPDNEGFTPVPEDPGSGGPTVPPPNTPNPSTNTVNCYNRGQWTRRSALIDGIAYFCDRFLGYGILPEGKFVEENILMGFSGNDIFDVVVTFSVEVKSGCQWVYDVIDCRKYLEVAVDSCDCDGTKHKQGGVVENNCLKWRLDPTGYNLG</sequence>